<feature type="non-terminal residue" evidence="1">
    <location>
        <position position="1"/>
    </location>
</feature>
<proteinExistence type="predicted"/>
<organism evidence="1 2">
    <name type="scientific">Paramuricea clavata</name>
    <name type="common">Red gorgonian</name>
    <name type="synonym">Violescent sea-whip</name>
    <dbReference type="NCBI Taxonomy" id="317549"/>
    <lineage>
        <taxon>Eukaryota</taxon>
        <taxon>Metazoa</taxon>
        <taxon>Cnidaria</taxon>
        <taxon>Anthozoa</taxon>
        <taxon>Octocorallia</taxon>
        <taxon>Malacalcyonacea</taxon>
        <taxon>Plexauridae</taxon>
        <taxon>Paramuricea</taxon>
    </lineage>
</organism>
<protein>
    <submittedName>
        <fullName evidence="1">Uncharacterized protein</fullName>
    </submittedName>
</protein>
<evidence type="ECO:0000313" key="1">
    <source>
        <dbReference type="EMBL" id="CAB4012857.1"/>
    </source>
</evidence>
<evidence type="ECO:0000313" key="2">
    <source>
        <dbReference type="Proteomes" id="UP001152795"/>
    </source>
</evidence>
<gene>
    <name evidence="1" type="ORF">PACLA_8A040829</name>
</gene>
<reference evidence="1" key="1">
    <citation type="submission" date="2020-04" db="EMBL/GenBank/DDBJ databases">
        <authorList>
            <person name="Alioto T."/>
            <person name="Alioto T."/>
            <person name="Gomez Garrido J."/>
        </authorList>
    </citation>
    <scope>NUCLEOTIDE SEQUENCE</scope>
    <source>
        <strain evidence="1">A484AB</strain>
    </source>
</reference>
<keyword evidence="2" id="KW-1185">Reference proteome</keyword>
<comment type="caution">
    <text evidence="1">The sequence shown here is derived from an EMBL/GenBank/DDBJ whole genome shotgun (WGS) entry which is preliminary data.</text>
</comment>
<name>A0A6S7I6X7_PARCT</name>
<accession>A0A6S7I6X7</accession>
<dbReference type="EMBL" id="CACRXK020007661">
    <property type="protein sequence ID" value="CAB4012857.1"/>
    <property type="molecule type" value="Genomic_DNA"/>
</dbReference>
<dbReference type="AlphaFoldDB" id="A0A6S7I6X7"/>
<dbReference type="Proteomes" id="UP001152795">
    <property type="component" value="Unassembled WGS sequence"/>
</dbReference>
<sequence>ALIFTETPPKVVEVNKGPVNLTWKFKYPNEGKPVVLMSSVVMDIIVNYVKQDLGPKSGVVRVFVRMFPGVGPFQLSLDLLQTSGDKIRHISFTVTLKINKKGN</sequence>